<evidence type="ECO:0000313" key="2">
    <source>
        <dbReference type="Proteomes" id="UP000314960"/>
    </source>
</evidence>
<proteinExistence type="predicted"/>
<reference evidence="1 2" key="1">
    <citation type="submission" date="2016-11" db="EMBL/GenBank/DDBJ databases">
        <title>Interaction between Lactobacillus species and yeast in water kefir.</title>
        <authorList>
            <person name="Behr J."/>
            <person name="Xu D."/>
            <person name="Vogel R.F."/>
        </authorList>
    </citation>
    <scope>NUCLEOTIDE SEQUENCE [LARGE SCALE GENOMIC DNA]</scope>
    <source>
        <strain evidence="1 2">TMW 1.1822</strain>
    </source>
</reference>
<dbReference type="RefSeq" id="WP_141053201.1">
    <property type="nucleotide sequence ID" value="NZ_CP018176.1"/>
</dbReference>
<dbReference type="AlphaFoldDB" id="A0A3S6QNN7"/>
<accession>A0A3S6QNN7</accession>
<dbReference type="KEGG" id="lhw:BSQ49_05000"/>
<dbReference type="EMBL" id="CP018176">
    <property type="protein sequence ID" value="AUJ29612.1"/>
    <property type="molecule type" value="Genomic_DNA"/>
</dbReference>
<protein>
    <submittedName>
        <fullName evidence="1">Uncharacterized protein</fullName>
    </submittedName>
</protein>
<dbReference type="Proteomes" id="UP000314960">
    <property type="component" value="Chromosome"/>
</dbReference>
<organism evidence="1 2">
    <name type="scientific">Liquorilactobacillus hordei</name>
    <dbReference type="NCBI Taxonomy" id="468911"/>
    <lineage>
        <taxon>Bacteria</taxon>
        <taxon>Bacillati</taxon>
        <taxon>Bacillota</taxon>
        <taxon>Bacilli</taxon>
        <taxon>Lactobacillales</taxon>
        <taxon>Lactobacillaceae</taxon>
        <taxon>Liquorilactobacillus</taxon>
    </lineage>
</organism>
<gene>
    <name evidence="1" type="ORF">BSQ49_05000</name>
</gene>
<evidence type="ECO:0000313" key="1">
    <source>
        <dbReference type="EMBL" id="AUJ29612.1"/>
    </source>
</evidence>
<sequence>METATFNYIAQIISEYPITDMYIERLEKEKDITVVKHKELVYLRENQRAIERVLKKCISSEGRGVFDNITYDIIYELYLRETVVLSLDGVANKSHLSLSQVKKRRQAFFEEVAIERGIKINKELNKSYSR</sequence>
<name>A0A3S6QNN7_9LACO</name>